<gene>
    <name evidence="1" type="ORF">BV25DRAFT_1796199</name>
</gene>
<keyword evidence="2" id="KW-1185">Reference proteome</keyword>
<comment type="caution">
    <text evidence="1">The sequence shown here is derived from an EMBL/GenBank/DDBJ whole genome shotgun (WGS) entry which is preliminary data.</text>
</comment>
<protein>
    <submittedName>
        <fullName evidence="1">FAD/NAD(P)-binding domain-containing protein</fullName>
    </submittedName>
</protein>
<reference evidence="1" key="2">
    <citation type="journal article" date="2022" name="New Phytol.">
        <title>Evolutionary transition to the ectomycorrhizal habit in the genomes of a hyperdiverse lineage of mushroom-forming fungi.</title>
        <authorList>
            <person name="Looney B."/>
            <person name="Miyauchi S."/>
            <person name="Morin E."/>
            <person name="Drula E."/>
            <person name="Courty P.E."/>
            <person name="Kohler A."/>
            <person name="Kuo A."/>
            <person name="LaButti K."/>
            <person name="Pangilinan J."/>
            <person name="Lipzen A."/>
            <person name="Riley R."/>
            <person name="Andreopoulos W."/>
            <person name="He G."/>
            <person name="Johnson J."/>
            <person name="Nolan M."/>
            <person name="Tritt A."/>
            <person name="Barry K.W."/>
            <person name="Grigoriev I.V."/>
            <person name="Nagy L.G."/>
            <person name="Hibbett D."/>
            <person name="Henrissat B."/>
            <person name="Matheny P.B."/>
            <person name="Labbe J."/>
            <person name="Martin F.M."/>
        </authorList>
    </citation>
    <scope>NUCLEOTIDE SEQUENCE</scope>
    <source>
        <strain evidence="1">HHB10654</strain>
    </source>
</reference>
<dbReference type="Proteomes" id="UP000814140">
    <property type="component" value="Unassembled WGS sequence"/>
</dbReference>
<name>A0ACB8TEQ8_9AGAM</name>
<organism evidence="1 2">
    <name type="scientific">Artomyces pyxidatus</name>
    <dbReference type="NCBI Taxonomy" id="48021"/>
    <lineage>
        <taxon>Eukaryota</taxon>
        <taxon>Fungi</taxon>
        <taxon>Dikarya</taxon>
        <taxon>Basidiomycota</taxon>
        <taxon>Agaricomycotina</taxon>
        <taxon>Agaricomycetes</taxon>
        <taxon>Russulales</taxon>
        <taxon>Auriscalpiaceae</taxon>
        <taxon>Artomyces</taxon>
    </lineage>
</organism>
<dbReference type="EMBL" id="MU277191">
    <property type="protein sequence ID" value="KAI0066850.1"/>
    <property type="molecule type" value="Genomic_DNA"/>
</dbReference>
<evidence type="ECO:0000313" key="2">
    <source>
        <dbReference type="Proteomes" id="UP000814140"/>
    </source>
</evidence>
<sequence length="465" mass="49332">MDLQSNAAHTHPLDVLVVGAGIAGLATACALATAGHRVRVLEAAPTPRQPAAGGVKVPPNLARVLTLWGLADDLARRASPCRTTTLLSLRDGARLGHTAWHRDLLKETGASFYMIHHEDLQDMLYTRAVAAGARFTFSAPVRAVAGGPTAATVTLASGETLSADLVVGADGPHSLARAAVEPQPAEERLSGLSVFSGTVPMREMRAHPALRSVLDAGWPVWCGDQRAVVGYPIRHDDEYAVHVWWEDDGAAPDAPDTWARAVPIQAALRYADVALEPRCAARLLPVGHVSRVRFTDRARLENWVDPSRRVILVGEAAHPSMPCSNHTASAAVEDAAVLGALLAHLHEPDQAPALLWAYQDLRQARTRMLHFLELGNASAALSAPRAMRDTMVRLAAVEPGGAGINGAGDGSGGDGGAGPSEDEWAEIEEVWGYDAVDAAEEWWVQWGMLRERSAVIGTGGGSVRP</sequence>
<accession>A0ACB8TEQ8</accession>
<reference evidence="1" key="1">
    <citation type="submission" date="2021-03" db="EMBL/GenBank/DDBJ databases">
        <authorList>
            <consortium name="DOE Joint Genome Institute"/>
            <person name="Ahrendt S."/>
            <person name="Looney B.P."/>
            <person name="Miyauchi S."/>
            <person name="Morin E."/>
            <person name="Drula E."/>
            <person name="Courty P.E."/>
            <person name="Chicoki N."/>
            <person name="Fauchery L."/>
            <person name="Kohler A."/>
            <person name="Kuo A."/>
            <person name="Labutti K."/>
            <person name="Pangilinan J."/>
            <person name="Lipzen A."/>
            <person name="Riley R."/>
            <person name="Andreopoulos W."/>
            <person name="He G."/>
            <person name="Johnson J."/>
            <person name="Barry K.W."/>
            <person name="Grigoriev I.V."/>
            <person name="Nagy L."/>
            <person name="Hibbett D."/>
            <person name="Henrissat B."/>
            <person name="Matheny P.B."/>
            <person name="Labbe J."/>
            <person name="Martin F."/>
        </authorList>
    </citation>
    <scope>NUCLEOTIDE SEQUENCE</scope>
    <source>
        <strain evidence="1">HHB10654</strain>
    </source>
</reference>
<proteinExistence type="predicted"/>
<evidence type="ECO:0000313" key="1">
    <source>
        <dbReference type="EMBL" id="KAI0066850.1"/>
    </source>
</evidence>